<dbReference type="RefSeq" id="WP_108994976.1">
    <property type="nucleotide sequence ID" value="NZ_BDQX01000325.1"/>
</dbReference>
<dbReference type="Gene3D" id="3.30.457.10">
    <property type="entry name" value="Copper amine oxidase-like, N-terminal domain"/>
    <property type="match status" value="1"/>
</dbReference>
<gene>
    <name evidence="4" type="ORF">PAT3040_05220</name>
</gene>
<evidence type="ECO:0000313" key="4">
    <source>
        <dbReference type="EMBL" id="GBG10486.1"/>
    </source>
</evidence>
<feature type="repeat" description="NHL" evidence="2">
    <location>
        <begin position="145"/>
        <end position="175"/>
    </location>
</feature>
<dbReference type="InterPro" id="IPR011042">
    <property type="entry name" value="6-blade_b-propeller_TolB-like"/>
</dbReference>
<dbReference type="PROSITE" id="PS51125">
    <property type="entry name" value="NHL"/>
    <property type="match status" value="2"/>
</dbReference>
<evidence type="ECO:0000256" key="2">
    <source>
        <dbReference type="PROSITE-ProRule" id="PRU00504"/>
    </source>
</evidence>
<dbReference type="InterPro" id="IPR001258">
    <property type="entry name" value="NHL_repeat"/>
</dbReference>
<accession>A0A2R5EUW2</accession>
<evidence type="ECO:0000259" key="3">
    <source>
        <dbReference type="Pfam" id="PF07833"/>
    </source>
</evidence>
<sequence>MHMRDRAENFSRMSRKWGTALLGVTLAWGLSMAPAAASAAGQQPFGIKDGVRGEEGQLLLQVGTLAGSGEPGDGDAAADIASLRAPQGVAALPDGTVYIADTDNHQIRKLTGGKISTAAGLKFLTNELYRPIGGYNDGLPGESALNEPVGLAADASGNLYIADAGNHAIRKLSPGGRLTTLAGNGVIGDADGRGKDAAFHYPQAVAVDDRGNIYVADSLNHLIRRIAPDGNVTTLNESPTAGREIIPGLLVESGGYRDGKLAQALFNEPSGLALDAKGNLYVSDTGNQLIRYIDFSSNTVSTVAGGKPDGTPDFEAGSIYATAGYADGAAANARFSFPRGLAVTPEGGLIIADSLNHAIRYLYEGKVSTIAGAGDSVRGWLDGIESSHALQAPSAVALAPGGELLAADSYNNRIRSISLLRLPERREGDTSVRIVTGAAAEELKTPSKLLAGRTFAPVRAVTESLGYEVDYKPDTREVLLRKGQLDITLQLDSKEAEVRRNGGEAEAVMLDAAPFVQNGVSYIPVRYISELIELDVQWHAASRTVIIRSPITDGEEL</sequence>
<evidence type="ECO:0000256" key="1">
    <source>
        <dbReference type="ARBA" id="ARBA00022737"/>
    </source>
</evidence>
<dbReference type="SUPFAM" id="SSF101898">
    <property type="entry name" value="NHL repeat"/>
    <property type="match status" value="1"/>
</dbReference>
<dbReference type="Proteomes" id="UP000245202">
    <property type="component" value="Unassembled WGS sequence"/>
</dbReference>
<name>A0A2R5EUW2_9BACL</name>
<dbReference type="EMBL" id="BDQX01000325">
    <property type="protein sequence ID" value="GBG10486.1"/>
    <property type="molecule type" value="Genomic_DNA"/>
</dbReference>
<dbReference type="AlphaFoldDB" id="A0A2R5EUW2"/>
<dbReference type="SUPFAM" id="SSF55383">
    <property type="entry name" value="Copper amine oxidase, domain N"/>
    <property type="match status" value="1"/>
</dbReference>
<feature type="repeat" description="NHL" evidence="2">
    <location>
        <begin position="83"/>
        <end position="113"/>
    </location>
</feature>
<comment type="caution">
    <text evidence="4">The sequence shown here is derived from an EMBL/GenBank/DDBJ whole genome shotgun (WGS) entry which is preliminary data.</text>
</comment>
<keyword evidence="1" id="KW-0677">Repeat</keyword>
<dbReference type="PANTHER" id="PTHR13833">
    <property type="match status" value="1"/>
</dbReference>
<reference evidence="4 5" key="1">
    <citation type="submission" date="2017-08" db="EMBL/GenBank/DDBJ databases">
        <title>Substantial Increase in Enzyme Production by Combined Drug-Resistance Mutations in Paenibacillus agaridevorans.</title>
        <authorList>
            <person name="Tanaka Y."/>
            <person name="Funane K."/>
            <person name="Hosaka T."/>
            <person name="Shiwa Y."/>
            <person name="Fujita N."/>
            <person name="Miyazaki T."/>
            <person name="Yoshikawa H."/>
            <person name="Murakami K."/>
            <person name="Kasahara K."/>
            <person name="Inaoka T."/>
            <person name="Hiraga Y."/>
            <person name="Ochi K."/>
        </authorList>
    </citation>
    <scope>NUCLEOTIDE SEQUENCE [LARGE SCALE GENOMIC DNA]</scope>
    <source>
        <strain evidence="4 5">T-3040</strain>
    </source>
</reference>
<dbReference type="InterPro" id="IPR036582">
    <property type="entry name" value="Mao_N_sf"/>
</dbReference>
<dbReference type="InterPro" id="IPR012854">
    <property type="entry name" value="Cu_amine_oxidase-like_N"/>
</dbReference>
<protein>
    <submittedName>
        <fullName evidence="4">Copper amine oxidase</fullName>
    </submittedName>
</protein>
<keyword evidence="5" id="KW-1185">Reference proteome</keyword>
<dbReference type="Pfam" id="PF07833">
    <property type="entry name" value="Cu_amine_oxidN1"/>
    <property type="match status" value="1"/>
</dbReference>
<dbReference type="PANTHER" id="PTHR13833:SF71">
    <property type="entry name" value="NHL DOMAIN-CONTAINING PROTEIN"/>
    <property type="match status" value="1"/>
</dbReference>
<dbReference type="Pfam" id="PF01436">
    <property type="entry name" value="NHL"/>
    <property type="match status" value="5"/>
</dbReference>
<organism evidence="4 5">
    <name type="scientific">Paenibacillus agaridevorans</name>
    <dbReference type="NCBI Taxonomy" id="171404"/>
    <lineage>
        <taxon>Bacteria</taxon>
        <taxon>Bacillati</taxon>
        <taxon>Bacillota</taxon>
        <taxon>Bacilli</taxon>
        <taxon>Bacillales</taxon>
        <taxon>Paenibacillaceae</taxon>
        <taxon>Paenibacillus</taxon>
    </lineage>
</organism>
<dbReference type="Gene3D" id="2.120.10.30">
    <property type="entry name" value="TolB, C-terminal domain"/>
    <property type="match status" value="3"/>
</dbReference>
<evidence type="ECO:0000313" key="5">
    <source>
        <dbReference type="Proteomes" id="UP000245202"/>
    </source>
</evidence>
<proteinExistence type="predicted"/>
<feature type="domain" description="Copper amine oxidase-like N-terminal" evidence="3">
    <location>
        <begin position="444"/>
        <end position="547"/>
    </location>
</feature>